<dbReference type="InterPro" id="IPR000182">
    <property type="entry name" value="GNAT_dom"/>
</dbReference>
<dbReference type="EMBL" id="CP002691">
    <property type="protein sequence ID" value="AEE49234.1"/>
    <property type="molecule type" value="Genomic_DNA"/>
</dbReference>
<dbReference type="GO" id="GO:0016747">
    <property type="term" value="F:acyltransferase activity, transferring groups other than amino-acyl groups"/>
    <property type="evidence" value="ECO:0007669"/>
    <property type="project" value="InterPro"/>
</dbReference>
<dbReference type="HOGENOM" id="CLU_120432_0_0_10"/>
<dbReference type="InterPro" id="IPR016181">
    <property type="entry name" value="Acyl_CoA_acyltransferase"/>
</dbReference>
<organism evidence="2 3">
    <name type="scientific">Haliscomenobacter hydrossis (strain ATCC 27775 / DSM 1100 / LMG 10767 / O)</name>
    <dbReference type="NCBI Taxonomy" id="760192"/>
    <lineage>
        <taxon>Bacteria</taxon>
        <taxon>Pseudomonadati</taxon>
        <taxon>Bacteroidota</taxon>
        <taxon>Saprospiria</taxon>
        <taxon>Saprospirales</taxon>
        <taxon>Haliscomenobacteraceae</taxon>
        <taxon>Haliscomenobacter</taxon>
    </lineage>
</organism>
<feature type="domain" description="N-acetyltransferase" evidence="1">
    <location>
        <begin position="20"/>
        <end position="198"/>
    </location>
</feature>
<name>F4KV68_HALH1</name>
<dbReference type="PROSITE" id="PS51186">
    <property type="entry name" value="GNAT"/>
    <property type="match status" value="1"/>
</dbReference>
<dbReference type="eggNOG" id="COG0454">
    <property type="taxonomic scope" value="Bacteria"/>
</dbReference>
<keyword evidence="3" id="KW-1185">Reference proteome</keyword>
<dbReference type="Proteomes" id="UP000008461">
    <property type="component" value="Chromosome"/>
</dbReference>
<dbReference type="KEGG" id="hhy:Halhy_1339"/>
<accession>F4KV68</accession>
<dbReference type="Pfam" id="PF00583">
    <property type="entry name" value="Acetyltransf_1"/>
    <property type="match status" value="1"/>
</dbReference>
<evidence type="ECO:0000259" key="1">
    <source>
        <dbReference type="PROSITE" id="PS51186"/>
    </source>
</evidence>
<evidence type="ECO:0000313" key="3">
    <source>
        <dbReference type="Proteomes" id="UP000008461"/>
    </source>
</evidence>
<sequence length="198" mass="23236">MEAEISIITYSGAQVAPFLEDVARLRIEVFRAYPYLYEGTMDDEHEYLRTYLHSPDAAIVIARDDDKVVGASTCIPLQAEPDHVKAPFLEKGYDINTIYYYGESVLLPDYRRKGIGVGFFEHRERKARTLQHFDWVCFCAVERPAEHPLRPTDYIPLNHFWKRRGFHETELVCTMSWKDVDEDQPSSKPLRFWMKELI</sequence>
<reference evidence="2 3" key="1">
    <citation type="journal article" date="2011" name="Stand. Genomic Sci.">
        <title>Complete genome sequence of Haliscomenobacter hydrossis type strain (O).</title>
        <authorList>
            <consortium name="US DOE Joint Genome Institute (JGI-PGF)"/>
            <person name="Daligault H."/>
            <person name="Lapidus A."/>
            <person name="Zeytun A."/>
            <person name="Nolan M."/>
            <person name="Lucas S."/>
            <person name="Del Rio T.G."/>
            <person name="Tice H."/>
            <person name="Cheng J.F."/>
            <person name="Tapia R."/>
            <person name="Han C."/>
            <person name="Goodwin L."/>
            <person name="Pitluck S."/>
            <person name="Liolios K."/>
            <person name="Pagani I."/>
            <person name="Ivanova N."/>
            <person name="Huntemann M."/>
            <person name="Mavromatis K."/>
            <person name="Mikhailova N."/>
            <person name="Pati A."/>
            <person name="Chen A."/>
            <person name="Palaniappan K."/>
            <person name="Land M."/>
            <person name="Hauser L."/>
            <person name="Brambilla E.M."/>
            <person name="Rohde M."/>
            <person name="Verbarg S."/>
            <person name="Goker M."/>
            <person name="Bristow J."/>
            <person name="Eisen J.A."/>
            <person name="Markowitz V."/>
            <person name="Hugenholtz P."/>
            <person name="Kyrpides N.C."/>
            <person name="Klenk H.P."/>
            <person name="Woyke T."/>
        </authorList>
    </citation>
    <scope>NUCLEOTIDE SEQUENCE [LARGE SCALE GENOMIC DNA]</scope>
    <source>
        <strain evidence="3">ATCC 27775 / DSM 1100 / LMG 10767 / O</strain>
    </source>
</reference>
<proteinExistence type="predicted"/>
<dbReference type="AlphaFoldDB" id="F4KV68"/>
<protein>
    <submittedName>
        <fullName evidence="2">GCN5-related N-acetyltransferase</fullName>
    </submittedName>
</protein>
<dbReference type="SUPFAM" id="SSF55729">
    <property type="entry name" value="Acyl-CoA N-acyltransferases (Nat)"/>
    <property type="match status" value="1"/>
</dbReference>
<dbReference type="RefSeq" id="WP_013763788.1">
    <property type="nucleotide sequence ID" value="NC_015510.1"/>
</dbReference>
<reference key="2">
    <citation type="submission" date="2011-04" db="EMBL/GenBank/DDBJ databases">
        <title>Complete sequence of chromosome of Haliscomenobacter hydrossis DSM 1100.</title>
        <authorList>
            <consortium name="US DOE Joint Genome Institute (JGI-PGF)"/>
            <person name="Lucas S."/>
            <person name="Han J."/>
            <person name="Lapidus A."/>
            <person name="Bruce D."/>
            <person name="Goodwin L."/>
            <person name="Pitluck S."/>
            <person name="Peters L."/>
            <person name="Kyrpides N."/>
            <person name="Mavromatis K."/>
            <person name="Ivanova N."/>
            <person name="Ovchinnikova G."/>
            <person name="Pagani I."/>
            <person name="Daligault H."/>
            <person name="Detter J.C."/>
            <person name="Han C."/>
            <person name="Land M."/>
            <person name="Hauser L."/>
            <person name="Markowitz V."/>
            <person name="Cheng J.-F."/>
            <person name="Hugenholtz P."/>
            <person name="Woyke T."/>
            <person name="Wu D."/>
            <person name="Verbarg S."/>
            <person name="Frueling A."/>
            <person name="Brambilla E."/>
            <person name="Klenk H.-P."/>
            <person name="Eisen J.A."/>
        </authorList>
    </citation>
    <scope>NUCLEOTIDE SEQUENCE</scope>
    <source>
        <strain>DSM 1100</strain>
    </source>
</reference>
<dbReference type="Gene3D" id="3.40.630.30">
    <property type="match status" value="1"/>
</dbReference>
<gene>
    <name evidence="2" type="ordered locus">Halhy_1339</name>
</gene>
<dbReference type="CDD" id="cd04301">
    <property type="entry name" value="NAT_SF"/>
    <property type="match status" value="1"/>
</dbReference>
<evidence type="ECO:0000313" key="2">
    <source>
        <dbReference type="EMBL" id="AEE49234.1"/>
    </source>
</evidence>
<dbReference type="OrthoDB" id="187903at2"/>
<dbReference type="STRING" id="760192.Halhy_1339"/>